<keyword evidence="3" id="KW-0804">Transcription</keyword>
<reference evidence="7 8" key="1">
    <citation type="submission" date="2024-09" db="EMBL/GenBank/DDBJ databases">
        <authorList>
            <person name="Sun Q."/>
            <person name="Mori K."/>
        </authorList>
    </citation>
    <scope>NUCLEOTIDE SEQUENCE [LARGE SCALE GENOMIC DNA]</scope>
    <source>
        <strain evidence="7 8">TISTR 2452</strain>
    </source>
</reference>
<dbReference type="PROSITE" id="PS00041">
    <property type="entry name" value="HTH_ARAC_FAMILY_1"/>
    <property type="match status" value="1"/>
</dbReference>
<dbReference type="InterPro" id="IPR018062">
    <property type="entry name" value="HTH_AraC-typ_CS"/>
</dbReference>
<dbReference type="PANTHER" id="PTHR43280:SF10">
    <property type="entry name" value="REGULATORY PROTEIN POCR"/>
    <property type="match status" value="1"/>
</dbReference>
<evidence type="ECO:0000256" key="2">
    <source>
        <dbReference type="ARBA" id="ARBA00023125"/>
    </source>
</evidence>
<evidence type="ECO:0000259" key="6">
    <source>
        <dbReference type="PROSITE" id="PS50110"/>
    </source>
</evidence>
<comment type="caution">
    <text evidence="7">The sequence shown here is derived from an EMBL/GenBank/DDBJ whole genome shotgun (WGS) entry which is preliminary data.</text>
</comment>
<dbReference type="InterPro" id="IPR020449">
    <property type="entry name" value="Tscrpt_reg_AraC-type_HTH"/>
</dbReference>
<keyword evidence="8" id="KW-1185">Reference proteome</keyword>
<dbReference type="InterPro" id="IPR009057">
    <property type="entry name" value="Homeodomain-like_sf"/>
</dbReference>
<feature type="domain" description="HTH araC/xylS-type" evidence="5">
    <location>
        <begin position="436"/>
        <end position="534"/>
    </location>
</feature>
<evidence type="ECO:0000313" key="7">
    <source>
        <dbReference type="EMBL" id="MFB9324661.1"/>
    </source>
</evidence>
<keyword evidence="2" id="KW-0238">DNA-binding</keyword>
<evidence type="ECO:0000313" key="8">
    <source>
        <dbReference type="Proteomes" id="UP001589747"/>
    </source>
</evidence>
<dbReference type="Pfam" id="PF12833">
    <property type="entry name" value="HTH_18"/>
    <property type="match status" value="1"/>
</dbReference>
<dbReference type="Proteomes" id="UP001589747">
    <property type="component" value="Unassembled WGS sequence"/>
</dbReference>
<dbReference type="SUPFAM" id="SSF52172">
    <property type="entry name" value="CheY-like"/>
    <property type="match status" value="1"/>
</dbReference>
<accession>A0ABV5KHG9</accession>
<protein>
    <submittedName>
        <fullName evidence="7">Helix-turn-helix domain-containing protein</fullName>
    </submittedName>
</protein>
<dbReference type="SMART" id="SM00448">
    <property type="entry name" value="REC"/>
    <property type="match status" value="1"/>
</dbReference>
<feature type="domain" description="Response regulatory" evidence="6">
    <location>
        <begin position="3"/>
        <end position="120"/>
    </location>
</feature>
<dbReference type="Pfam" id="PF00072">
    <property type="entry name" value="Response_reg"/>
    <property type="match status" value="1"/>
</dbReference>
<dbReference type="PANTHER" id="PTHR43280">
    <property type="entry name" value="ARAC-FAMILY TRANSCRIPTIONAL REGULATOR"/>
    <property type="match status" value="1"/>
</dbReference>
<evidence type="ECO:0000256" key="4">
    <source>
        <dbReference type="PROSITE-ProRule" id="PRU00169"/>
    </source>
</evidence>
<name>A0ABV5KHG9_9BACL</name>
<dbReference type="InterPro" id="IPR018060">
    <property type="entry name" value="HTH_AraC"/>
</dbReference>
<dbReference type="PRINTS" id="PR00032">
    <property type="entry name" value="HTHARAC"/>
</dbReference>
<sequence length="539" mass="61370">MTQMLVVDDERFAVDGICQCADWGALGIETLHTANHADEARRILTENRIDILICDIEMPDEDGLSLVRWVKAHSPHTESLFLTCHSEFAYAKQAIAIGGFDYLLKPVDGEELAQVVTRMLQTIREKEESLQHNEQYRKYKELWSKQQPLLAERFWQDLLSRRILSFGDFLERSLQDAQIGLNAADKVMPVLISIEEWKKPLSARDQEIMEYAVKKAAGEVLLAVRPGLAGDVVTDRSGVLFAMIYAGEEELAAKDWMQASADFVDVCRTYFYCQVTCYVGRSVQLQDVPRLCEALKTMERDNVSRRDAVILYTPRATAPSAQLPVPDHLDVSLWSIYMSSGDRDKVMALIHRSVERAEAGKVLNQKQLETYVHDTLQVVYNFLHVKGITADSVPQFSLWTSAQIRSLSQYKHWAESLIWAVMDAVFADREADGVVQRAIHYMKECVEEDISRDDVAHHVNLNPAYLSRLFKKETGVSLIDYLIETKMNRAKQLLEATPMTVGAVAQQVGYSNFSHFTKMFKKQFGVNPQEYRQAKSQND</sequence>
<dbReference type="SMART" id="SM00342">
    <property type="entry name" value="HTH_ARAC"/>
    <property type="match status" value="1"/>
</dbReference>
<keyword evidence="1" id="KW-0805">Transcription regulation</keyword>
<keyword evidence="4" id="KW-0597">Phosphoprotein</keyword>
<dbReference type="InterPro" id="IPR011006">
    <property type="entry name" value="CheY-like_superfamily"/>
</dbReference>
<dbReference type="Gene3D" id="3.40.50.2300">
    <property type="match status" value="1"/>
</dbReference>
<feature type="modified residue" description="4-aspartylphosphate" evidence="4">
    <location>
        <position position="55"/>
    </location>
</feature>
<dbReference type="InterPro" id="IPR001789">
    <property type="entry name" value="Sig_transdc_resp-reg_receiver"/>
</dbReference>
<gene>
    <name evidence="7" type="ORF">ACFFSY_01750</name>
</gene>
<evidence type="ECO:0000259" key="5">
    <source>
        <dbReference type="PROSITE" id="PS01124"/>
    </source>
</evidence>
<evidence type="ECO:0000256" key="1">
    <source>
        <dbReference type="ARBA" id="ARBA00023015"/>
    </source>
</evidence>
<dbReference type="PROSITE" id="PS50110">
    <property type="entry name" value="RESPONSE_REGULATORY"/>
    <property type="match status" value="1"/>
</dbReference>
<dbReference type="PROSITE" id="PS01124">
    <property type="entry name" value="HTH_ARAC_FAMILY_2"/>
    <property type="match status" value="1"/>
</dbReference>
<dbReference type="RefSeq" id="WP_377488964.1">
    <property type="nucleotide sequence ID" value="NZ_JBHMDO010000003.1"/>
</dbReference>
<proteinExistence type="predicted"/>
<dbReference type="CDD" id="cd17536">
    <property type="entry name" value="REC_YesN-like"/>
    <property type="match status" value="1"/>
</dbReference>
<dbReference type="EMBL" id="JBHMDO010000003">
    <property type="protein sequence ID" value="MFB9324661.1"/>
    <property type="molecule type" value="Genomic_DNA"/>
</dbReference>
<dbReference type="Gene3D" id="1.10.10.60">
    <property type="entry name" value="Homeodomain-like"/>
    <property type="match status" value="2"/>
</dbReference>
<organism evidence="7 8">
    <name type="scientific">Paenibacillus aurantiacus</name>
    <dbReference type="NCBI Taxonomy" id="1936118"/>
    <lineage>
        <taxon>Bacteria</taxon>
        <taxon>Bacillati</taxon>
        <taxon>Bacillota</taxon>
        <taxon>Bacilli</taxon>
        <taxon>Bacillales</taxon>
        <taxon>Paenibacillaceae</taxon>
        <taxon>Paenibacillus</taxon>
    </lineage>
</organism>
<dbReference type="SUPFAM" id="SSF46689">
    <property type="entry name" value="Homeodomain-like"/>
    <property type="match status" value="2"/>
</dbReference>
<evidence type="ECO:0000256" key="3">
    <source>
        <dbReference type="ARBA" id="ARBA00023163"/>
    </source>
</evidence>